<keyword evidence="4" id="KW-1185">Reference proteome</keyword>
<sequence>MTTPNEKPNESENVPVPNKKLHRVESVLKFGDQYKAAQILQFSDYYIDYESLKSLLHDQFTSEAHVNQSLRKKRLTFLQALLKEVNFDDLFVVVDNFHGERLRKYNEQHKKKLLPAEYNEWKANQLEKQKAYLQSKEQERSQQAKLDEEQHKTNNSEDTTQTQKKKRTTTQSTAETTSQQEIDGEAFSNLDLEDALMAIDENEATDQKDKEKKGSSEAVTGKLITSKDVTMAIRALSRLLLFWKQNELAIFNI</sequence>
<accession>X6N8S7</accession>
<protein>
    <recommendedName>
        <fullName evidence="2">SPX domain-containing protein</fullName>
    </recommendedName>
</protein>
<feature type="region of interest" description="Disordered" evidence="1">
    <location>
        <begin position="132"/>
        <end position="187"/>
    </location>
</feature>
<reference evidence="3 4" key="1">
    <citation type="journal article" date="2013" name="Curr. Biol.">
        <title>The Genome of the Foraminiferan Reticulomyxa filosa.</title>
        <authorList>
            <person name="Glockner G."/>
            <person name="Hulsmann N."/>
            <person name="Schleicher M."/>
            <person name="Noegel A.A."/>
            <person name="Eichinger L."/>
            <person name="Gallinger C."/>
            <person name="Pawlowski J."/>
            <person name="Sierra R."/>
            <person name="Euteneuer U."/>
            <person name="Pillet L."/>
            <person name="Moustafa A."/>
            <person name="Platzer M."/>
            <person name="Groth M."/>
            <person name="Szafranski K."/>
            <person name="Schliwa M."/>
        </authorList>
    </citation>
    <scope>NUCLEOTIDE SEQUENCE [LARGE SCALE GENOMIC DNA]</scope>
</reference>
<dbReference type="InterPro" id="IPR004331">
    <property type="entry name" value="SPX_dom"/>
</dbReference>
<comment type="caution">
    <text evidence="3">The sequence shown here is derived from an EMBL/GenBank/DDBJ whole genome shotgun (WGS) entry which is preliminary data.</text>
</comment>
<evidence type="ECO:0000313" key="3">
    <source>
        <dbReference type="EMBL" id="ETO22426.1"/>
    </source>
</evidence>
<feature type="non-terminal residue" evidence="3">
    <location>
        <position position="253"/>
    </location>
</feature>
<feature type="compositionally biased region" description="Basic and acidic residues" evidence="1">
    <location>
        <begin position="132"/>
        <end position="155"/>
    </location>
</feature>
<name>X6N8S7_RETFI</name>
<proteinExistence type="predicted"/>
<dbReference type="AlphaFoldDB" id="X6N8S7"/>
<evidence type="ECO:0000256" key="1">
    <source>
        <dbReference type="SAM" id="MobiDB-lite"/>
    </source>
</evidence>
<evidence type="ECO:0000259" key="2">
    <source>
        <dbReference type="PROSITE" id="PS51382"/>
    </source>
</evidence>
<feature type="compositionally biased region" description="Low complexity" evidence="1">
    <location>
        <begin position="169"/>
        <end position="181"/>
    </location>
</feature>
<organism evidence="3 4">
    <name type="scientific">Reticulomyxa filosa</name>
    <dbReference type="NCBI Taxonomy" id="46433"/>
    <lineage>
        <taxon>Eukaryota</taxon>
        <taxon>Sar</taxon>
        <taxon>Rhizaria</taxon>
        <taxon>Retaria</taxon>
        <taxon>Foraminifera</taxon>
        <taxon>Monothalamids</taxon>
        <taxon>Reticulomyxidae</taxon>
        <taxon>Reticulomyxa</taxon>
    </lineage>
</organism>
<feature type="domain" description="SPX" evidence="2">
    <location>
        <begin position="28"/>
        <end position="253"/>
    </location>
</feature>
<dbReference type="EMBL" id="ASPP01010742">
    <property type="protein sequence ID" value="ETO22426.1"/>
    <property type="molecule type" value="Genomic_DNA"/>
</dbReference>
<dbReference type="Proteomes" id="UP000023152">
    <property type="component" value="Unassembled WGS sequence"/>
</dbReference>
<evidence type="ECO:0000313" key="4">
    <source>
        <dbReference type="Proteomes" id="UP000023152"/>
    </source>
</evidence>
<gene>
    <name evidence="3" type="ORF">RFI_14769</name>
</gene>
<dbReference type="PROSITE" id="PS51382">
    <property type="entry name" value="SPX"/>
    <property type="match status" value="1"/>
</dbReference>